<organism evidence="4 5">
    <name type="scientific">Durusdinium trenchii</name>
    <dbReference type="NCBI Taxonomy" id="1381693"/>
    <lineage>
        <taxon>Eukaryota</taxon>
        <taxon>Sar</taxon>
        <taxon>Alveolata</taxon>
        <taxon>Dinophyceae</taxon>
        <taxon>Suessiales</taxon>
        <taxon>Symbiodiniaceae</taxon>
        <taxon>Durusdinium</taxon>
    </lineage>
</organism>
<dbReference type="PANTHER" id="PTHR24252:SF7">
    <property type="entry name" value="HYALIN"/>
    <property type="match status" value="1"/>
</dbReference>
<dbReference type="Pfam" id="PF00089">
    <property type="entry name" value="Trypsin"/>
    <property type="match status" value="1"/>
</dbReference>
<dbReference type="InterPro" id="IPR001314">
    <property type="entry name" value="Peptidase_S1A"/>
</dbReference>
<comment type="caution">
    <text evidence="4">The sequence shown here is derived from an EMBL/GenBank/DDBJ whole genome shotgun (WGS) entry which is preliminary data.</text>
</comment>
<keyword evidence="2 4" id="KW-0645">Protease</keyword>
<dbReference type="GO" id="GO:0008233">
    <property type="term" value="F:peptidase activity"/>
    <property type="evidence" value="ECO:0007669"/>
    <property type="project" value="UniProtKB-KW"/>
</dbReference>
<dbReference type="InterPro" id="IPR033116">
    <property type="entry name" value="TRYPSIN_SER"/>
</dbReference>
<dbReference type="SMART" id="SM00020">
    <property type="entry name" value="Tryp_SPc"/>
    <property type="match status" value="1"/>
</dbReference>
<dbReference type="EMBL" id="CAXAMM010002914">
    <property type="protein sequence ID" value="CAK8997879.1"/>
    <property type="molecule type" value="Genomic_DNA"/>
</dbReference>
<dbReference type="Proteomes" id="UP001642464">
    <property type="component" value="Unassembled WGS sequence"/>
</dbReference>
<keyword evidence="4" id="KW-0812">Transmembrane</keyword>
<dbReference type="PROSITE" id="PS50240">
    <property type="entry name" value="TRYPSIN_DOM"/>
    <property type="match status" value="1"/>
</dbReference>
<evidence type="ECO:0000313" key="5">
    <source>
        <dbReference type="Proteomes" id="UP001642464"/>
    </source>
</evidence>
<evidence type="ECO:0000259" key="3">
    <source>
        <dbReference type="PROSITE" id="PS50240"/>
    </source>
</evidence>
<dbReference type="PANTHER" id="PTHR24252">
    <property type="entry name" value="ACROSIN-RELATED"/>
    <property type="match status" value="1"/>
</dbReference>
<evidence type="ECO:0000256" key="1">
    <source>
        <dbReference type="ARBA" id="ARBA00023157"/>
    </source>
</evidence>
<keyword evidence="1" id="KW-1015">Disulfide bond</keyword>
<evidence type="ECO:0000313" key="4">
    <source>
        <dbReference type="EMBL" id="CAK8997879.1"/>
    </source>
</evidence>
<dbReference type="InterPro" id="IPR009003">
    <property type="entry name" value="Peptidase_S1_PA"/>
</dbReference>
<feature type="domain" description="Peptidase S1" evidence="3">
    <location>
        <begin position="156"/>
        <end position="378"/>
    </location>
</feature>
<dbReference type="CDD" id="cd00190">
    <property type="entry name" value="Tryp_SPc"/>
    <property type="match status" value="1"/>
</dbReference>
<evidence type="ECO:0000256" key="2">
    <source>
        <dbReference type="RuleBase" id="RU363034"/>
    </source>
</evidence>
<dbReference type="InterPro" id="IPR043504">
    <property type="entry name" value="Peptidase_S1_PA_chymotrypsin"/>
</dbReference>
<keyword evidence="4" id="KW-0472">Membrane</keyword>
<keyword evidence="2" id="KW-0378">Hydrolase</keyword>
<dbReference type="Gene3D" id="2.40.10.10">
    <property type="entry name" value="Trypsin-like serine proteases"/>
    <property type="match status" value="1"/>
</dbReference>
<keyword evidence="5" id="KW-1185">Reference proteome</keyword>
<dbReference type="InterPro" id="IPR001254">
    <property type="entry name" value="Trypsin_dom"/>
</dbReference>
<sequence length="503" mass="54716">MFSLEVTLWGPHMHACLASCWHIQSGPFDVEDGVRHNFSPACVRSARGLYVAAAPCAELPGWGMGDTDQALRMMSLTSWLDLLCQCKIKHVLCIMGDEVKTRSKIQRKKKAMRWSALVLVTLVAPSTGHLRGGDRTGWEQCGILGKAPAHEQKQRIVHGQDANQCVWRWQVSLSTSTGQFCGGTLISPGHVITAAHCIAHIKGPCAVKSLKVVAGSWIFMHPLYNQNVPHDYDFAILELDKAMPLNECVGVACLPHRDEMPGTNCSITGWGTLKSFGKTPEVLQEASVKLLTSADCEVNYTKTRDIITGSMLCASGVSEKGIVDTCQGDSGGPLSCAEDGRFVLRGVTSWGQGCAYANFPGVYGKVQSVMSWINDVTAQKVRKVYSDDQQVKMNISGINFNGSMWKVVAGNCAMDSSHCIMSPGYPKEYPVKDACTIAVNESAAVPIHVVNFSTEEKFDALVENCKFYSGKKGPEKVVPTGVITWHSDESVVSAGWKICPGHW</sequence>
<reference evidence="4 5" key="1">
    <citation type="submission" date="2024-02" db="EMBL/GenBank/DDBJ databases">
        <authorList>
            <person name="Chen Y."/>
            <person name="Shah S."/>
            <person name="Dougan E. K."/>
            <person name="Thang M."/>
            <person name="Chan C."/>
        </authorList>
    </citation>
    <scope>NUCLEOTIDE SEQUENCE [LARGE SCALE GENOMIC DNA]</scope>
</reference>
<dbReference type="PROSITE" id="PS00134">
    <property type="entry name" value="TRYPSIN_HIS"/>
    <property type="match status" value="1"/>
</dbReference>
<gene>
    <name evidence="4" type="ORF">SCF082_LOCUS5387</name>
</gene>
<proteinExistence type="predicted"/>
<dbReference type="InterPro" id="IPR018114">
    <property type="entry name" value="TRYPSIN_HIS"/>
</dbReference>
<name>A0ABP0I8X9_9DINO</name>
<dbReference type="GO" id="GO:0006508">
    <property type="term" value="P:proteolysis"/>
    <property type="evidence" value="ECO:0007669"/>
    <property type="project" value="UniProtKB-KW"/>
</dbReference>
<dbReference type="PROSITE" id="PS00135">
    <property type="entry name" value="TRYPSIN_SER"/>
    <property type="match status" value="1"/>
</dbReference>
<dbReference type="PRINTS" id="PR00722">
    <property type="entry name" value="CHYMOTRYPSIN"/>
</dbReference>
<accession>A0ABP0I8X9</accession>
<protein>
    <submittedName>
        <fullName evidence="4">Transmembrane protease serine 9 (Polyserase-I) (Polyserine protease 1) (Polyserase-1) [Cleaved into: Serase-1</fullName>
    </submittedName>
</protein>
<keyword evidence="2" id="KW-0720">Serine protease</keyword>
<dbReference type="SUPFAM" id="SSF50494">
    <property type="entry name" value="Trypsin-like serine proteases"/>
    <property type="match status" value="1"/>
</dbReference>